<evidence type="ECO:0000256" key="1">
    <source>
        <dbReference type="ARBA" id="ARBA00004193"/>
    </source>
</evidence>
<dbReference type="PROSITE" id="PS51257">
    <property type="entry name" value="PROKAR_LIPOPROTEIN"/>
    <property type="match status" value="1"/>
</dbReference>
<evidence type="ECO:0000256" key="4">
    <source>
        <dbReference type="ARBA" id="ARBA00022729"/>
    </source>
</evidence>
<reference evidence="8 9" key="1">
    <citation type="submission" date="2019-12" db="EMBL/GenBank/DDBJ databases">
        <title>Sporaefaciens musculi gen. nov., sp. nov., a novel bacterium isolated from the caecum of an obese mouse.</title>
        <authorList>
            <person name="Rasmussen T.S."/>
            <person name="Streidl T."/>
            <person name="Hitch T.C.A."/>
            <person name="Wortmann E."/>
            <person name="Deptula P."/>
            <person name="Hansen M."/>
            <person name="Nielsen D.S."/>
            <person name="Clavel T."/>
            <person name="Vogensen F.K."/>
        </authorList>
    </citation>
    <scope>NUCLEOTIDE SEQUENCE [LARGE SCALE GENOMIC DNA]</scope>
    <source>
        <strain evidence="8 9">WCA-9-b2</strain>
    </source>
</reference>
<dbReference type="GO" id="GO:0015833">
    <property type="term" value="P:peptide transport"/>
    <property type="evidence" value="ECO:0007669"/>
    <property type="project" value="TreeGrafter"/>
</dbReference>
<keyword evidence="4 6" id="KW-0732">Signal</keyword>
<gene>
    <name evidence="8" type="ORF">GN277_21930</name>
</gene>
<dbReference type="Gene3D" id="3.10.105.10">
    <property type="entry name" value="Dipeptide-binding Protein, Domain 3"/>
    <property type="match status" value="1"/>
</dbReference>
<dbReference type="PANTHER" id="PTHR30290:SF10">
    <property type="entry name" value="PERIPLASMIC OLIGOPEPTIDE-BINDING PROTEIN-RELATED"/>
    <property type="match status" value="1"/>
</dbReference>
<evidence type="ECO:0000256" key="6">
    <source>
        <dbReference type="SAM" id="SignalP"/>
    </source>
</evidence>
<feature type="chain" id="PRO_5031530621" evidence="6">
    <location>
        <begin position="20"/>
        <end position="555"/>
    </location>
</feature>
<dbReference type="PIRSF" id="PIRSF002741">
    <property type="entry name" value="MppA"/>
    <property type="match status" value="1"/>
</dbReference>
<feature type="region of interest" description="Disordered" evidence="5">
    <location>
        <begin position="21"/>
        <end position="47"/>
    </location>
</feature>
<dbReference type="GO" id="GO:1904680">
    <property type="term" value="F:peptide transmembrane transporter activity"/>
    <property type="evidence" value="ECO:0007669"/>
    <property type="project" value="TreeGrafter"/>
</dbReference>
<evidence type="ECO:0000259" key="7">
    <source>
        <dbReference type="Pfam" id="PF00496"/>
    </source>
</evidence>
<dbReference type="AlphaFoldDB" id="A0A7X3MKH6"/>
<dbReference type="InterPro" id="IPR030678">
    <property type="entry name" value="Peptide/Ni-bd"/>
</dbReference>
<evidence type="ECO:0000256" key="3">
    <source>
        <dbReference type="ARBA" id="ARBA00022448"/>
    </source>
</evidence>
<comment type="subcellular location">
    <subcellularLocation>
        <location evidence="1">Cell membrane</location>
        <topology evidence="1">Lipid-anchor</topology>
    </subcellularLocation>
</comment>
<name>A0A7X3MKH6_9FIRM</name>
<dbReference type="SUPFAM" id="SSF53850">
    <property type="entry name" value="Periplasmic binding protein-like II"/>
    <property type="match status" value="1"/>
</dbReference>
<comment type="similarity">
    <text evidence="2">Belongs to the bacterial solute-binding protein 5 family.</text>
</comment>
<dbReference type="EMBL" id="WUQX01000001">
    <property type="protein sequence ID" value="MXP77912.1"/>
    <property type="molecule type" value="Genomic_DNA"/>
</dbReference>
<evidence type="ECO:0000313" key="9">
    <source>
        <dbReference type="Proteomes" id="UP000460412"/>
    </source>
</evidence>
<dbReference type="GO" id="GO:0042597">
    <property type="term" value="C:periplasmic space"/>
    <property type="evidence" value="ECO:0007669"/>
    <property type="project" value="UniProtKB-ARBA"/>
</dbReference>
<dbReference type="Gene3D" id="3.40.190.10">
    <property type="entry name" value="Periplasmic binding protein-like II"/>
    <property type="match status" value="1"/>
</dbReference>
<dbReference type="GO" id="GO:0043190">
    <property type="term" value="C:ATP-binding cassette (ABC) transporter complex"/>
    <property type="evidence" value="ECO:0007669"/>
    <property type="project" value="InterPro"/>
</dbReference>
<dbReference type="RefSeq" id="WP_159753720.1">
    <property type="nucleotide sequence ID" value="NZ_CASSPE010000161.1"/>
</dbReference>
<organism evidence="8 9">
    <name type="scientific">Sporofaciens musculi</name>
    <dbReference type="NCBI Taxonomy" id="2681861"/>
    <lineage>
        <taxon>Bacteria</taxon>
        <taxon>Bacillati</taxon>
        <taxon>Bacillota</taxon>
        <taxon>Clostridia</taxon>
        <taxon>Lachnospirales</taxon>
        <taxon>Lachnospiraceae</taxon>
        <taxon>Sporofaciens</taxon>
    </lineage>
</organism>
<proteinExistence type="inferred from homology"/>
<evidence type="ECO:0000256" key="5">
    <source>
        <dbReference type="SAM" id="MobiDB-lite"/>
    </source>
</evidence>
<dbReference type="InterPro" id="IPR023765">
    <property type="entry name" value="SBP_5_CS"/>
</dbReference>
<comment type="caution">
    <text evidence="8">The sequence shown here is derived from an EMBL/GenBank/DDBJ whole genome shotgun (WGS) entry which is preliminary data.</text>
</comment>
<keyword evidence="9" id="KW-1185">Reference proteome</keyword>
<feature type="signal peptide" evidence="6">
    <location>
        <begin position="1"/>
        <end position="19"/>
    </location>
</feature>
<dbReference type="InterPro" id="IPR000914">
    <property type="entry name" value="SBP_5_dom"/>
</dbReference>
<dbReference type="PROSITE" id="PS01040">
    <property type="entry name" value="SBP_BACTERIAL_5"/>
    <property type="match status" value="1"/>
</dbReference>
<protein>
    <submittedName>
        <fullName evidence="8">Peptide ABC transporter substrate-binding protein</fullName>
    </submittedName>
</protein>
<accession>A0A7X3MKH6</accession>
<dbReference type="Proteomes" id="UP000460412">
    <property type="component" value="Unassembled WGS sequence"/>
</dbReference>
<feature type="compositionally biased region" description="Low complexity" evidence="5">
    <location>
        <begin position="21"/>
        <end position="36"/>
    </location>
</feature>
<dbReference type="PANTHER" id="PTHR30290">
    <property type="entry name" value="PERIPLASMIC BINDING COMPONENT OF ABC TRANSPORTER"/>
    <property type="match status" value="1"/>
</dbReference>
<dbReference type="FunFam" id="3.90.76.10:FF:000001">
    <property type="entry name" value="Oligopeptide ABC transporter substrate-binding protein"/>
    <property type="match status" value="1"/>
</dbReference>
<keyword evidence="3" id="KW-0813">Transport</keyword>
<evidence type="ECO:0000256" key="2">
    <source>
        <dbReference type="ARBA" id="ARBA00005695"/>
    </source>
</evidence>
<feature type="domain" description="Solute-binding protein family 5" evidence="7">
    <location>
        <begin position="88"/>
        <end position="474"/>
    </location>
</feature>
<sequence>MKKKVLAAILAMAMTAALATGCSTPGSKGNSDSGSSDDGGSGSGGKKRITYTLREDVPSMDPQNSNSISASSANIHVLACLTRNVEGEVKGDAAEKWEVSDDGLVYTFHLRDGLKWSDGQDVKAEDYVYGMQRLMDPEVASDYAFIGYILKNGAAVNTGDVAVEELGVKALDDKTVEITLEHPAVYFEAMVSMCSFGPARKDLVEEYGAEYAADPEKAAYNGPFVMSEWKHGDELIMTKNPNYWDADSIKLDEICIKTVAEAKTGVAMFEQDEVDITVVPSEMVSQYVDSEFNTEAYFTGADDYIMLNQTEGKPFANKNLRFAMNYGLNRKEYNTLVNYDTYVAAQRLVLPDVTSADTTYGEAYPFEPFPLENDNAKAKEYLDKAVSELGVSSPADIEINLLTTDTEGAKRQAEVLKEQYEKNLGIKVEIDQVTYKERLEREQVLDYDMVVTGWVPDYSDAYSYLELWISDGQYNHSGYNNPKYDELLEASNTETDAKARQDLLFEAERIFLEEDAALVPLQLRQDTYLVNPKIENFNVYFVGYDFNLVYADLAE</sequence>
<dbReference type="Gene3D" id="3.90.76.10">
    <property type="entry name" value="Dipeptide-binding Protein, Domain 1"/>
    <property type="match status" value="1"/>
</dbReference>
<evidence type="ECO:0000313" key="8">
    <source>
        <dbReference type="EMBL" id="MXP77912.1"/>
    </source>
</evidence>
<dbReference type="Pfam" id="PF00496">
    <property type="entry name" value="SBP_bac_5"/>
    <property type="match status" value="1"/>
</dbReference>
<dbReference type="CDD" id="cd08504">
    <property type="entry name" value="PBP2_OppA"/>
    <property type="match status" value="1"/>
</dbReference>
<dbReference type="InterPro" id="IPR039424">
    <property type="entry name" value="SBP_5"/>
</dbReference>